<keyword evidence="3" id="KW-1185">Reference proteome</keyword>
<dbReference type="STRING" id="1844972.A7K91_21340"/>
<reference evidence="2 3" key="1">
    <citation type="submission" date="2016-05" db="EMBL/GenBank/DDBJ databases">
        <title>Paenibacillus oryzae. sp. nov., isolated from the rice root.</title>
        <authorList>
            <person name="Zhang J."/>
            <person name="Zhang X."/>
        </authorList>
    </citation>
    <scope>NUCLEOTIDE SEQUENCE [LARGE SCALE GENOMIC DNA]</scope>
    <source>
        <strain evidence="2 3">1DrF-4</strain>
    </source>
</reference>
<dbReference type="Proteomes" id="UP000092024">
    <property type="component" value="Unassembled WGS sequence"/>
</dbReference>
<gene>
    <name evidence="2" type="ORF">A7K91_21340</name>
</gene>
<dbReference type="RefSeq" id="WP_068679221.1">
    <property type="nucleotide sequence ID" value="NZ_LYPA01000026.1"/>
</dbReference>
<dbReference type="AlphaFoldDB" id="A0A1A5YS30"/>
<feature type="region of interest" description="Disordered" evidence="1">
    <location>
        <begin position="53"/>
        <end position="135"/>
    </location>
</feature>
<comment type="caution">
    <text evidence="2">The sequence shown here is derived from an EMBL/GenBank/DDBJ whole genome shotgun (WGS) entry which is preliminary data.</text>
</comment>
<organism evidence="2 3">
    <name type="scientific">Paenibacillus oryzae</name>
    <dbReference type="NCBI Taxonomy" id="1844972"/>
    <lineage>
        <taxon>Bacteria</taxon>
        <taxon>Bacillati</taxon>
        <taxon>Bacillota</taxon>
        <taxon>Bacilli</taxon>
        <taxon>Bacillales</taxon>
        <taxon>Paenibacillaceae</taxon>
        <taxon>Paenibacillus</taxon>
    </lineage>
</organism>
<name>A0A1A5YS30_9BACL</name>
<accession>A0A1A5YS30</accession>
<protein>
    <submittedName>
        <fullName evidence="2">Uncharacterized protein</fullName>
    </submittedName>
</protein>
<proteinExistence type="predicted"/>
<dbReference type="OrthoDB" id="2666791at2"/>
<feature type="compositionally biased region" description="Polar residues" evidence="1">
    <location>
        <begin position="90"/>
        <end position="104"/>
    </location>
</feature>
<evidence type="ECO:0000256" key="1">
    <source>
        <dbReference type="SAM" id="MobiDB-lite"/>
    </source>
</evidence>
<evidence type="ECO:0000313" key="2">
    <source>
        <dbReference type="EMBL" id="OBR68427.1"/>
    </source>
</evidence>
<sequence>MRKKKWKKVLIWIASIIVVLGIGGLFAANYVMDKMLASLAGSLEEELLAELPTEVPGGTGQPDDSGQNSNGTPGDGDDTDNSGSQTDGSEQSGENSNKPDQGQETEGEPATPSQPDGGKDNDGYKAEVSVDKAKDVQEKITVAEKAKLATVFMKELSADDLKKLQELSSGGLSQAEKKEARDLILERLSPEQYDELIEIAKKYGLSQGKSYNEVSKD</sequence>
<evidence type="ECO:0000313" key="3">
    <source>
        <dbReference type="Proteomes" id="UP000092024"/>
    </source>
</evidence>
<feature type="compositionally biased region" description="Basic and acidic residues" evidence="1">
    <location>
        <begin position="117"/>
        <end position="135"/>
    </location>
</feature>
<dbReference type="EMBL" id="LYPA01000026">
    <property type="protein sequence ID" value="OBR68427.1"/>
    <property type="molecule type" value="Genomic_DNA"/>
</dbReference>